<comment type="caution">
    <text evidence="5">The sequence shown here is derived from an EMBL/GenBank/DDBJ whole genome shotgun (WGS) entry which is preliminary data.</text>
</comment>
<keyword evidence="3" id="KW-0648">Protein biosynthesis</keyword>
<feature type="non-terminal residue" evidence="5">
    <location>
        <position position="121"/>
    </location>
</feature>
<dbReference type="OrthoDB" id="269919at2759"/>
<dbReference type="GO" id="GO:0003743">
    <property type="term" value="F:translation initiation factor activity"/>
    <property type="evidence" value="ECO:0007669"/>
    <property type="project" value="UniProtKB-KW"/>
</dbReference>
<evidence type="ECO:0000256" key="2">
    <source>
        <dbReference type="ARBA" id="ARBA00022540"/>
    </source>
</evidence>
<feature type="region of interest" description="Disordered" evidence="4">
    <location>
        <begin position="43"/>
        <end position="81"/>
    </location>
</feature>
<evidence type="ECO:0000256" key="3">
    <source>
        <dbReference type="ARBA" id="ARBA00022917"/>
    </source>
</evidence>
<evidence type="ECO:0000313" key="6">
    <source>
        <dbReference type="Proteomes" id="UP000789508"/>
    </source>
</evidence>
<reference evidence="5" key="1">
    <citation type="submission" date="2021-06" db="EMBL/GenBank/DDBJ databases">
        <authorList>
            <person name="Kallberg Y."/>
            <person name="Tangrot J."/>
            <person name="Rosling A."/>
        </authorList>
    </citation>
    <scope>NUCLEOTIDE SEQUENCE</scope>
    <source>
        <strain evidence="5">FL130A</strain>
    </source>
</reference>
<sequence length="121" mass="13515">EVEYLIKLVKDVGNKLVLAQPRELAVGNIVRRVLRLIRDCSNGDDNFSVSDSPVVAGKDELDDEDDEFEEEEKPKRSYAQRQLSFYDGGSGSRFFGSSSSMINLLGDNTISGMKTSLDYEK</sequence>
<keyword evidence="2" id="KW-0396">Initiation factor</keyword>
<evidence type="ECO:0000313" key="5">
    <source>
        <dbReference type="EMBL" id="CAG8772093.1"/>
    </source>
</evidence>
<feature type="compositionally biased region" description="Acidic residues" evidence="4">
    <location>
        <begin position="60"/>
        <end position="71"/>
    </location>
</feature>
<accession>A0A9N9JAZ2</accession>
<dbReference type="PANTHER" id="PTHR45859:SF1">
    <property type="entry name" value="TRANSLATION INITIATION FACTOR EIF-2B SUBUNIT BETA"/>
    <property type="match status" value="1"/>
</dbReference>
<dbReference type="AlphaFoldDB" id="A0A9N9JAZ2"/>
<organism evidence="5 6">
    <name type="scientific">Ambispora leptoticha</name>
    <dbReference type="NCBI Taxonomy" id="144679"/>
    <lineage>
        <taxon>Eukaryota</taxon>
        <taxon>Fungi</taxon>
        <taxon>Fungi incertae sedis</taxon>
        <taxon>Mucoromycota</taxon>
        <taxon>Glomeromycotina</taxon>
        <taxon>Glomeromycetes</taxon>
        <taxon>Archaeosporales</taxon>
        <taxon>Ambisporaceae</taxon>
        <taxon>Ambispora</taxon>
    </lineage>
</organism>
<protein>
    <submittedName>
        <fullName evidence="5">1721_t:CDS:1</fullName>
    </submittedName>
</protein>
<dbReference type="GO" id="GO:0005851">
    <property type="term" value="C:eukaryotic translation initiation factor 2B complex"/>
    <property type="evidence" value="ECO:0007669"/>
    <property type="project" value="TreeGrafter"/>
</dbReference>
<dbReference type="InterPro" id="IPR051855">
    <property type="entry name" value="eIF2B_beta_subunit"/>
</dbReference>
<dbReference type="EMBL" id="CAJVPS010053104">
    <property type="protein sequence ID" value="CAG8772093.1"/>
    <property type="molecule type" value="Genomic_DNA"/>
</dbReference>
<keyword evidence="1" id="KW-0963">Cytoplasm</keyword>
<keyword evidence="6" id="KW-1185">Reference proteome</keyword>
<feature type="non-terminal residue" evidence="5">
    <location>
        <position position="1"/>
    </location>
</feature>
<evidence type="ECO:0000256" key="1">
    <source>
        <dbReference type="ARBA" id="ARBA00022490"/>
    </source>
</evidence>
<dbReference type="GO" id="GO:0005085">
    <property type="term" value="F:guanyl-nucleotide exchange factor activity"/>
    <property type="evidence" value="ECO:0007669"/>
    <property type="project" value="TreeGrafter"/>
</dbReference>
<evidence type="ECO:0000256" key="4">
    <source>
        <dbReference type="SAM" id="MobiDB-lite"/>
    </source>
</evidence>
<dbReference type="PANTHER" id="PTHR45859">
    <property type="entry name" value="TRANSLATION INITIATION FACTOR EIF-2B SUBUNIT BETA"/>
    <property type="match status" value="1"/>
</dbReference>
<proteinExistence type="predicted"/>
<name>A0A9N9JAZ2_9GLOM</name>
<dbReference type="Proteomes" id="UP000789508">
    <property type="component" value="Unassembled WGS sequence"/>
</dbReference>
<gene>
    <name evidence="5" type="ORF">ALEPTO_LOCUS14196</name>
</gene>